<dbReference type="RefSeq" id="XP_030761279.1">
    <property type="nucleotide sequence ID" value="XM_030905419.1"/>
</dbReference>
<gene>
    <name evidence="3" type="primary">LOC115886325</name>
</gene>
<evidence type="ECO:0000313" key="3">
    <source>
        <dbReference type="RefSeq" id="XP_030761279.1"/>
    </source>
</evidence>
<reference evidence="3" key="1">
    <citation type="submission" date="2025-08" db="UniProtKB">
        <authorList>
            <consortium name="RefSeq"/>
        </authorList>
    </citation>
    <scope>IDENTIFICATION</scope>
    <source>
        <tissue evidence="3">Gonads</tissue>
    </source>
</reference>
<feature type="signal peptide" evidence="1">
    <location>
        <begin position="1"/>
        <end position="21"/>
    </location>
</feature>
<name>A0A6J2YDN0_SITOR</name>
<evidence type="ECO:0000313" key="2">
    <source>
        <dbReference type="Proteomes" id="UP000504635"/>
    </source>
</evidence>
<dbReference type="GeneID" id="115886325"/>
<proteinExistence type="predicted"/>
<dbReference type="InParanoid" id="A0A6J2YDN0"/>
<accession>A0A6J2YDN0</accession>
<evidence type="ECO:0000256" key="1">
    <source>
        <dbReference type="SAM" id="SignalP"/>
    </source>
</evidence>
<protein>
    <submittedName>
        <fullName evidence="3">Uncharacterized protein LOC115886325</fullName>
    </submittedName>
</protein>
<dbReference type="AlphaFoldDB" id="A0A6J2YDN0"/>
<sequence>MLMKLTFIYWVLATSVPKAEASPNEKSSLKALKQRRHPRQYYQGMPIYPAVEFNQQLPPYIVPRCYYFMPCVAPPCQRRCPNFGRPSPVVPAPGYVGAEIIISPAETKFPATKPPNNIPGK</sequence>
<keyword evidence="1" id="KW-0732">Signal</keyword>
<dbReference type="KEGG" id="soy:115886325"/>
<dbReference type="Proteomes" id="UP000504635">
    <property type="component" value="Unplaced"/>
</dbReference>
<feature type="chain" id="PRO_5026976652" evidence="1">
    <location>
        <begin position="22"/>
        <end position="121"/>
    </location>
</feature>
<organism evidence="2 3">
    <name type="scientific">Sitophilus oryzae</name>
    <name type="common">Rice weevil</name>
    <name type="synonym">Curculio oryzae</name>
    <dbReference type="NCBI Taxonomy" id="7048"/>
    <lineage>
        <taxon>Eukaryota</taxon>
        <taxon>Metazoa</taxon>
        <taxon>Ecdysozoa</taxon>
        <taxon>Arthropoda</taxon>
        <taxon>Hexapoda</taxon>
        <taxon>Insecta</taxon>
        <taxon>Pterygota</taxon>
        <taxon>Neoptera</taxon>
        <taxon>Endopterygota</taxon>
        <taxon>Coleoptera</taxon>
        <taxon>Polyphaga</taxon>
        <taxon>Cucujiformia</taxon>
        <taxon>Curculionidae</taxon>
        <taxon>Dryophthorinae</taxon>
        <taxon>Sitophilus</taxon>
    </lineage>
</organism>
<keyword evidence="2" id="KW-1185">Reference proteome</keyword>